<feature type="compositionally biased region" description="Low complexity" evidence="1">
    <location>
        <begin position="24"/>
        <end position="34"/>
    </location>
</feature>
<evidence type="ECO:0000313" key="4">
    <source>
        <dbReference type="Proteomes" id="UP000604825"/>
    </source>
</evidence>
<feature type="transmembrane region" description="Helical" evidence="2">
    <location>
        <begin position="83"/>
        <end position="102"/>
    </location>
</feature>
<keyword evidence="2" id="KW-0472">Membrane</keyword>
<dbReference type="PANTHER" id="PTHR37224">
    <property type="entry name" value="OS02G0804400 PROTEIN"/>
    <property type="match status" value="1"/>
</dbReference>
<feature type="transmembrane region" description="Helical" evidence="2">
    <location>
        <begin position="114"/>
        <end position="133"/>
    </location>
</feature>
<reference evidence="3" key="1">
    <citation type="submission" date="2020-10" db="EMBL/GenBank/DDBJ databases">
        <authorList>
            <person name="Han B."/>
            <person name="Lu T."/>
            <person name="Zhao Q."/>
            <person name="Huang X."/>
            <person name="Zhao Y."/>
        </authorList>
    </citation>
    <scope>NUCLEOTIDE SEQUENCE</scope>
</reference>
<accession>A0A811PCY8</accession>
<keyword evidence="2" id="KW-1133">Transmembrane helix</keyword>
<feature type="region of interest" description="Disordered" evidence="1">
    <location>
        <begin position="1"/>
        <end position="53"/>
    </location>
</feature>
<gene>
    <name evidence="3" type="ORF">NCGR_LOCUS27503</name>
</gene>
<comment type="caution">
    <text evidence="3">The sequence shown here is derived from an EMBL/GenBank/DDBJ whole genome shotgun (WGS) entry which is preliminary data.</text>
</comment>
<organism evidence="3 4">
    <name type="scientific">Miscanthus lutarioriparius</name>
    <dbReference type="NCBI Taxonomy" id="422564"/>
    <lineage>
        <taxon>Eukaryota</taxon>
        <taxon>Viridiplantae</taxon>
        <taxon>Streptophyta</taxon>
        <taxon>Embryophyta</taxon>
        <taxon>Tracheophyta</taxon>
        <taxon>Spermatophyta</taxon>
        <taxon>Magnoliopsida</taxon>
        <taxon>Liliopsida</taxon>
        <taxon>Poales</taxon>
        <taxon>Poaceae</taxon>
        <taxon>PACMAD clade</taxon>
        <taxon>Panicoideae</taxon>
        <taxon>Andropogonodae</taxon>
        <taxon>Andropogoneae</taxon>
        <taxon>Saccharinae</taxon>
        <taxon>Miscanthus</taxon>
    </lineage>
</organism>
<feature type="compositionally biased region" description="Low complexity" evidence="1">
    <location>
        <begin position="1"/>
        <end position="14"/>
    </location>
</feature>
<keyword evidence="4" id="KW-1185">Reference proteome</keyword>
<protein>
    <submittedName>
        <fullName evidence="3">Uncharacterized protein</fullName>
    </submittedName>
</protein>
<dbReference type="Proteomes" id="UP000604825">
    <property type="component" value="Unassembled WGS sequence"/>
</dbReference>
<proteinExistence type="predicted"/>
<evidence type="ECO:0000256" key="2">
    <source>
        <dbReference type="SAM" id="Phobius"/>
    </source>
</evidence>
<keyword evidence="2" id="KW-0812">Transmembrane</keyword>
<dbReference type="EMBL" id="CAJGYO010000007">
    <property type="protein sequence ID" value="CAD6241834.1"/>
    <property type="molecule type" value="Genomic_DNA"/>
</dbReference>
<evidence type="ECO:0000313" key="3">
    <source>
        <dbReference type="EMBL" id="CAD6241834.1"/>
    </source>
</evidence>
<sequence>MAGACAVAVPVATPTAPPRGGPGPSSSLAPRGSSFSRRMNCRRDDPRVAAPTRSRVVTRLSGRDPGEAGTEAGVGQILKGDSGYLWTLVLGSLGGAAVIKYGSILLPGITRPNIVVALLMVSLPVVAAVLVLLKASSAD</sequence>
<dbReference type="OrthoDB" id="513929at2759"/>
<evidence type="ECO:0000256" key="1">
    <source>
        <dbReference type="SAM" id="MobiDB-lite"/>
    </source>
</evidence>
<name>A0A811PCY8_9POAL</name>
<dbReference type="AlphaFoldDB" id="A0A811PCY8"/>